<proteinExistence type="predicted"/>
<name>A0ABV5HU13_9VIBR</name>
<dbReference type="Proteomes" id="UP001589645">
    <property type="component" value="Unassembled WGS sequence"/>
</dbReference>
<comment type="caution">
    <text evidence="1">The sequence shown here is derived from an EMBL/GenBank/DDBJ whole genome shotgun (WGS) entry which is preliminary data.</text>
</comment>
<evidence type="ECO:0000313" key="1">
    <source>
        <dbReference type="EMBL" id="MFB9137761.1"/>
    </source>
</evidence>
<sequence>MNNVITNANGVKVKVRVYDIGDGEIDRYTIICVSDKGKDSSGLVYYPVFACSENPFHPQGIGIYVGDYYPYRRHSYDFGKRVKDLASLPEEVIKYIKIITT</sequence>
<organism evidence="1 2">
    <name type="scientific">Vibrio olivae</name>
    <dbReference type="NCBI Taxonomy" id="1243002"/>
    <lineage>
        <taxon>Bacteria</taxon>
        <taxon>Pseudomonadati</taxon>
        <taxon>Pseudomonadota</taxon>
        <taxon>Gammaproteobacteria</taxon>
        <taxon>Vibrionales</taxon>
        <taxon>Vibrionaceae</taxon>
        <taxon>Vibrio</taxon>
    </lineage>
</organism>
<protein>
    <recommendedName>
        <fullName evidence="3">Single-stranded DNA-binding protein</fullName>
    </recommendedName>
</protein>
<gene>
    <name evidence="1" type="ORF">ACFFUV_22690</name>
</gene>
<accession>A0ABV5HU13</accession>
<dbReference type="RefSeq" id="WP_390197986.1">
    <property type="nucleotide sequence ID" value="NZ_JBHMEP010000020.1"/>
</dbReference>
<evidence type="ECO:0000313" key="2">
    <source>
        <dbReference type="Proteomes" id="UP001589645"/>
    </source>
</evidence>
<evidence type="ECO:0008006" key="3">
    <source>
        <dbReference type="Google" id="ProtNLM"/>
    </source>
</evidence>
<dbReference type="EMBL" id="JBHMEP010000020">
    <property type="protein sequence ID" value="MFB9137761.1"/>
    <property type="molecule type" value="Genomic_DNA"/>
</dbReference>
<keyword evidence="2" id="KW-1185">Reference proteome</keyword>
<reference evidence="1 2" key="1">
    <citation type="submission" date="2024-09" db="EMBL/GenBank/DDBJ databases">
        <authorList>
            <person name="Sun Q."/>
            <person name="Mori K."/>
        </authorList>
    </citation>
    <scope>NUCLEOTIDE SEQUENCE [LARGE SCALE GENOMIC DNA]</scope>
    <source>
        <strain evidence="1 2">CECT 8064</strain>
    </source>
</reference>